<comment type="caution">
    <text evidence="1">The sequence shown here is derived from an EMBL/GenBank/DDBJ whole genome shotgun (WGS) entry which is preliminary data.</text>
</comment>
<sequence length="173" mass="20359">MYRDQKNRNCIESKCTKTEMVWNQNVQKTEMVWNQNVQKTEMVWNQNVQKTEMVWNQNVESKCKKQKWEKGYLAKTNLSAVVWRPRLAPFRYGNPRAGSPTPFPPQPAKCRLPEDCKKCPGLPSPNDIAMDALGRQKYRLLSPDPRPPPTKFRRKHPRNIVCCHAMLLFTKRM</sequence>
<organism evidence="1 2">
    <name type="scientific">Caerostris extrusa</name>
    <name type="common">Bark spider</name>
    <name type="synonym">Caerostris bankana</name>
    <dbReference type="NCBI Taxonomy" id="172846"/>
    <lineage>
        <taxon>Eukaryota</taxon>
        <taxon>Metazoa</taxon>
        <taxon>Ecdysozoa</taxon>
        <taxon>Arthropoda</taxon>
        <taxon>Chelicerata</taxon>
        <taxon>Arachnida</taxon>
        <taxon>Araneae</taxon>
        <taxon>Araneomorphae</taxon>
        <taxon>Entelegynae</taxon>
        <taxon>Araneoidea</taxon>
        <taxon>Araneidae</taxon>
        <taxon>Caerostris</taxon>
    </lineage>
</organism>
<keyword evidence="2" id="KW-1185">Reference proteome</keyword>
<name>A0AAV4TFZ2_CAEEX</name>
<dbReference type="EMBL" id="BPLR01010909">
    <property type="protein sequence ID" value="GIY42888.1"/>
    <property type="molecule type" value="Genomic_DNA"/>
</dbReference>
<evidence type="ECO:0000313" key="2">
    <source>
        <dbReference type="Proteomes" id="UP001054945"/>
    </source>
</evidence>
<evidence type="ECO:0000313" key="1">
    <source>
        <dbReference type="EMBL" id="GIY42888.1"/>
    </source>
</evidence>
<accession>A0AAV4TFZ2</accession>
<proteinExistence type="predicted"/>
<gene>
    <name evidence="1" type="ORF">CEXT_608241</name>
</gene>
<protein>
    <submittedName>
        <fullName evidence="1">Uncharacterized protein</fullName>
    </submittedName>
</protein>
<dbReference type="Proteomes" id="UP001054945">
    <property type="component" value="Unassembled WGS sequence"/>
</dbReference>
<reference evidence="1 2" key="1">
    <citation type="submission" date="2021-06" db="EMBL/GenBank/DDBJ databases">
        <title>Caerostris extrusa draft genome.</title>
        <authorList>
            <person name="Kono N."/>
            <person name="Arakawa K."/>
        </authorList>
    </citation>
    <scope>NUCLEOTIDE SEQUENCE [LARGE SCALE GENOMIC DNA]</scope>
</reference>
<dbReference type="AlphaFoldDB" id="A0AAV4TFZ2"/>